<dbReference type="AlphaFoldDB" id="A0A7S4LE07"/>
<protein>
    <submittedName>
        <fullName evidence="1">Uncharacterized protein</fullName>
    </submittedName>
</protein>
<organism evidence="1">
    <name type="scientific">Eutreptiella gymnastica</name>
    <dbReference type="NCBI Taxonomy" id="73025"/>
    <lineage>
        <taxon>Eukaryota</taxon>
        <taxon>Discoba</taxon>
        <taxon>Euglenozoa</taxon>
        <taxon>Euglenida</taxon>
        <taxon>Spirocuta</taxon>
        <taxon>Euglenophyceae</taxon>
        <taxon>Eutreptiales</taxon>
        <taxon>Eutreptiaceae</taxon>
        <taxon>Eutreptiella</taxon>
    </lineage>
</organism>
<reference evidence="1" key="1">
    <citation type="submission" date="2021-01" db="EMBL/GenBank/DDBJ databases">
        <authorList>
            <person name="Corre E."/>
            <person name="Pelletier E."/>
            <person name="Niang G."/>
            <person name="Scheremetjew M."/>
            <person name="Finn R."/>
            <person name="Kale V."/>
            <person name="Holt S."/>
            <person name="Cochrane G."/>
            <person name="Meng A."/>
            <person name="Brown T."/>
            <person name="Cohen L."/>
        </authorList>
    </citation>
    <scope>NUCLEOTIDE SEQUENCE</scope>
    <source>
        <strain evidence="1">CCMP1594</strain>
    </source>
</reference>
<sequence>MSAANISQTVAAIDAAAKQSGFRCVPVSWEDAQRGTVAGQLSCWGGNISDVRLWEKTGTLLYTLRSQNWNERLGYVAAKDVAVVTGNTVAGGSQPTPCTLATYLRGLGGHAAYAGVDKGLSLFTPEVDSILSVRFQTVFLPIADRETVEFCTEVYNYNTQDDADPRNLLLLCTPQGTSVQQDGAGAKRVYFHEVDPVGQAHRYWLEAERSSHKVGGAQVEDKEEAADAAQRGKATAIRIGTRAMGTRFNVQMLVQLPLKQKQRRHEPSTQGLFFFSGPQAAACGPEPECASDDEDDDEVCMLDCARVFGCSAPLAVWAVGVSNAARVSRGTEVDVYPGLAHAALERGAGQHGTITVTMYYTVAGGVPSEADVQSAIRDLEELYQACPSDKRLVDCTEVTAELTVADMQDIKEKVTVQPYVPRKFAPTPDAGFPDDL</sequence>
<accession>A0A7S4LE07</accession>
<name>A0A7S4LE07_9EUGL</name>
<gene>
    <name evidence="1" type="ORF">EGYM00163_LOCUS34453</name>
</gene>
<evidence type="ECO:0000313" key="1">
    <source>
        <dbReference type="EMBL" id="CAE0823251.1"/>
    </source>
</evidence>
<dbReference type="EMBL" id="HBJA01099950">
    <property type="protein sequence ID" value="CAE0823251.1"/>
    <property type="molecule type" value="Transcribed_RNA"/>
</dbReference>
<proteinExistence type="predicted"/>